<organism evidence="3 4">
    <name type="scientific">Segatella copri</name>
    <dbReference type="NCBI Taxonomy" id="165179"/>
    <lineage>
        <taxon>Bacteria</taxon>
        <taxon>Pseudomonadati</taxon>
        <taxon>Bacteroidota</taxon>
        <taxon>Bacteroidia</taxon>
        <taxon>Bacteroidales</taxon>
        <taxon>Prevotellaceae</taxon>
        <taxon>Segatella</taxon>
    </lineage>
</organism>
<comment type="caution">
    <text evidence="3">The sequence shown here is derived from an EMBL/GenBank/DDBJ whole genome shotgun (WGS) entry which is preliminary data.</text>
</comment>
<dbReference type="Proteomes" id="UP000261187">
    <property type="component" value="Unassembled WGS sequence"/>
</dbReference>
<evidence type="ECO:0000313" key="3">
    <source>
        <dbReference type="EMBL" id="RGL55505.1"/>
    </source>
</evidence>
<feature type="coiled-coil region" evidence="1">
    <location>
        <begin position="557"/>
        <end position="584"/>
    </location>
</feature>
<dbReference type="SUPFAM" id="SSF52540">
    <property type="entry name" value="P-loop containing nucleoside triphosphate hydrolases"/>
    <property type="match status" value="2"/>
</dbReference>
<dbReference type="RefSeq" id="WP_117695590.1">
    <property type="nucleotide sequence ID" value="NZ_QSSA01000038.1"/>
</dbReference>
<reference evidence="3 4" key="1">
    <citation type="submission" date="2018-08" db="EMBL/GenBank/DDBJ databases">
        <title>A genome reference for cultivated species of the human gut microbiota.</title>
        <authorList>
            <person name="Zou Y."/>
            <person name="Xue W."/>
            <person name="Luo G."/>
        </authorList>
    </citation>
    <scope>NUCLEOTIDE SEQUENCE [LARGE SCALE GENOMIC DNA]</scope>
    <source>
        <strain evidence="3 4">TF06-40</strain>
    </source>
</reference>
<dbReference type="SMART" id="SM00481">
    <property type="entry name" value="POLIIIAc"/>
    <property type="match status" value="1"/>
</dbReference>
<accession>A0AA93B777</accession>
<dbReference type="NCBIfam" id="NF045780">
    <property type="entry name" value="TrlF_fam_ATP"/>
    <property type="match status" value="1"/>
</dbReference>
<proteinExistence type="predicted"/>
<keyword evidence="1" id="KW-0175">Coiled coil</keyword>
<dbReference type="InterPro" id="IPR027417">
    <property type="entry name" value="P-loop_NTPase"/>
</dbReference>
<evidence type="ECO:0000313" key="4">
    <source>
        <dbReference type="Proteomes" id="UP000261187"/>
    </source>
</evidence>
<evidence type="ECO:0000259" key="2">
    <source>
        <dbReference type="SMART" id="SM00481"/>
    </source>
</evidence>
<sequence length="862" mass="98109">MNRGSEWRVWDLHFHTPSSYDYKDKSVTNEQLVEGLVSQGVSVVAITDHYIIDVNRIKELQIIGREKGLTVFPGIEFCSELGGKQAVHFIAIFSPKADLESIWTKIQGQCNLTSADIEQKGGYESICCDFIPTCDLILNLGGIVTVHGGSKNNSLEEIKNNLLQKQELKRRLLSTYHPILDCGKPVDADNYHKIVFPSIGFTLPVIISSDNHDIKDYHVTCKTWIKADCTFSGLKQVLYEPNQRVLLSEGYPEIKNSYSVIDKIELQQDGVWNQCIYLNSGLNTIIGGRSTGKSNLLSCIAANLNHVEKTAYNNYVNSVKDSVKVVWMDNEVNKERKIDYLPQNFIYSLVDDKKELNNLLYGIMLSNQTLASNYVVYQAKCNDLKLRISNLLNRLLEQKRLLIAKKQEIHSIGDSKGIVNEIRYLTLQKENIEKQCALDPVFLKSYEEDNKKVHDYTRCIDELTVEIESLKRLSVSVFLVENQSVSYDGIREQTKSEIKAVVSDLLNRSNLDIHNKLVSLSANIVEQRNTFVQLRDRITSSDSYKNGKSLYEANVVLASLRKRLNEQEQLLTKVKGKNEEYKAMLIDFKEILSQLLDSYSSYLALTKEITVMMHIEHDDVKLSSSVIVVDKLNAVLSDSLNLKYKEMIELKDQLLNIYQLMSEEQLKSALEPIVYSAMRGDLKFKGSVDDSSFLTVLLTNNFFQSVINVEYDGDSLQMMSPGKRTFVILKLLLDFSRNENPILIDQPEDNLDNRAIYKELVMYIRKKKLERQIIIVTHNPNIVVGADAENVIVANQNGVRTPNVSGIKFQYKNGSLEDSFRDSDGNKPLLDSMGIREHVCEILEGGEEAFRKRESKYGFARI</sequence>
<name>A0AA93B777_9BACT</name>
<dbReference type="InterPro" id="IPR003141">
    <property type="entry name" value="Pol/His_phosphatase_N"/>
</dbReference>
<dbReference type="InterPro" id="IPR016195">
    <property type="entry name" value="Pol/histidinol_Pase-like"/>
</dbReference>
<dbReference type="Gene3D" id="3.20.20.140">
    <property type="entry name" value="Metal-dependent hydrolases"/>
    <property type="match status" value="1"/>
</dbReference>
<dbReference type="EMBL" id="QSSA01000038">
    <property type="protein sequence ID" value="RGL55505.1"/>
    <property type="molecule type" value="Genomic_DNA"/>
</dbReference>
<dbReference type="AlphaFoldDB" id="A0AA93B777"/>
<dbReference type="InterPro" id="IPR054787">
    <property type="entry name" value="TrlF_ATPase"/>
</dbReference>
<dbReference type="SUPFAM" id="SSF89550">
    <property type="entry name" value="PHP domain-like"/>
    <property type="match status" value="1"/>
</dbReference>
<evidence type="ECO:0000256" key="1">
    <source>
        <dbReference type="SAM" id="Coils"/>
    </source>
</evidence>
<protein>
    <recommendedName>
        <fullName evidence="2">Polymerase/histidinol phosphatase N-terminal domain-containing protein</fullName>
    </recommendedName>
</protein>
<feature type="domain" description="Polymerase/histidinol phosphatase N-terminal" evidence="2">
    <location>
        <begin position="10"/>
        <end position="81"/>
    </location>
</feature>
<gene>
    <name evidence="3" type="ORF">DXC61_13540</name>
</gene>
<dbReference type="Gene3D" id="3.40.50.300">
    <property type="entry name" value="P-loop containing nucleotide triphosphate hydrolases"/>
    <property type="match status" value="1"/>
</dbReference>